<keyword evidence="3" id="KW-1185">Reference proteome</keyword>
<name>A0A8T0MMV8_PANVG</name>
<proteinExistence type="predicted"/>
<comment type="caution">
    <text evidence="2">The sequence shown here is derived from an EMBL/GenBank/DDBJ whole genome shotgun (WGS) entry which is preliminary data.</text>
</comment>
<gene>
    <name evidence="2" type="ORF">PVAP13_9NG426100</name>
</gene>
<accession>A0A8T0MMV8</accession>
<organism evidence="2 3">
    <name type="scientific">Panicum virgatum</name>
    <name type="common">Blackwell switchgrass</name>
    <dbReference type="NCBI Taxonomy" id="38727"/>
    <lineage>
        <taxon>Eukaryota</taxon>
        <taxon>Viridiplantae</taxon>
        <taxon>Streptophyta</taxon>
        <taxon>Embryophyta</taxon>
        <taxon>Tracheophyta</taxon>
        <taxon>Spermatophyta</taxon>
        <taxon>Magnoliopsida</taxon>
        <taxon>Liliopsida</taxon>
        <taxon>Poales</taxon>
        <taxon>Poaceae</taxon>
        <taxon>PACMAD clade</taxon>
        <taxon>Panicoideae</taxon>
        <taxon>Panicodae</taxon>
        <taxon>Paniceae</taxon>
        <taxon>Panicinae</taxon>
        <taxon>Panicum</taxon>
        <taxon>Panicum sect. Hiantes</taxon>
    </lineage>
</organism>
<reference evidence="2" key="1">
    <citation type="submission" date="2020-05" db="EMBL/GenBank/DDBJ databases">
        <title>WGS assembly of Panicum virgatum.</title>
        <authorList>
            <person name="Lovell J.T."/>
            <person name="Jenkins J."/>
            <person name="Shu S."/>
            <person name="Juenger T.E."/>
            <person name="Schmutz J."/>
        </authorList>
    </citation>
    <scope>NUCLEOTIDE SEQUENCE</scope>
    <source>
        <strain evidence="2">AP13</strain>
    </source>
</reference>
<sequence>MLCHVNSTAFPHKTSRFSPFSVAFSPLPFRISHVSSRLCAAGPRSCPGPTPPLPASTTTAIAAPLHRQPPHRLRRGRDPRIHLVFDRGRDGVGPEMASRKGDPPTRASCNRVQLK</sequence>
<dbReference type="EMBL" id="CM029054">
    <property type="protein sequence ID" value="KAG2538355.1"/>
    <property type="molecule type" value="Genomic_DNA"/>
</dbReference>
<evidence type="ECO:0000313" key="2">
    <source>
        <dbReference type="EMBL" id="KAG2538355.1"/>
    </source>
</evidence>
<feature type="compositionally biased region" description="Basic and acidic residues" evidence="1">
    <location>
        <begin position="85"/>
        <end position="103"/>
    </location>
</feature>
<evidence type="ECO:0000256" key="1">
    <source>
        <dbReference type="SAM" id="MobiDB-lite"/>
    </source>
</evidence>
<feature type="region of interest" description="Disordered" evidence="1">
    <location>
        <begin position="85"/>
        <end position="115"/>
    </location>
</feature>
<protein>
    <submittedName>
        <fullName evidence="2">Uncharacterized protein</fullName>
    </submittedName>
</protein>
<dbReference type="Proteomes" id="UP000823388">
    <property type="component" value="Chromosome 9N"/>
</dbReference>
<evidence type="ECO:0000313" key="3">
    <source>
        <dbReference type="Proteomes" id="UP000823388"/>
    </source>
</evidence>
<dbReference type="AlphaFoldDB" id="A0A8T0MMV8"/>